<sequence>MQAYSKGGIAMKHEDLHVVIAGGGSGYTPGIIQAVLHNSDRFPVTKFTLYDIDPVRNEDMNVIIKYMLKHDGYDNIELVATLDPKEAFTGADFVFSQIRVGGMEMREKDEKIPLKYGLVGQETCGVGGFSYGLRSIKGLLGVVGYVQEYAPDAWILNYTNPETLIAEAIRRQYPNAHMINACDMTISIEETMARNFGYDRKNWICQYYGLNHFGWYTEIYDKKLERDVMPELIKKLQDAPMKIASFNKGDQSWQDAWNMLSEIVRMFPDYLPNNYLEYYFFPDLVVESTDPNYTRANMVMDGRLKRTKEMAEKIRHHADGEILDFDFGEHGEYIVDMACSILNDLYDRFMLILPNHGAIPNLRDDAAVEVPAYVGRLGAEPISMRHDIPDFHKGLMEAQNAAEKLLVDGYFEGSYQKVLQAFTLNQTVPSADKAKKVLDDLIVANKDYWPELK</sequence>
<comment type="similarity">
    <text evidence="1 11">Belongs to the glycosyl hydrolase 4 family.</text>
</comment>
<dbReference type="InterPro" id="IPR022616">
    <property type="entry name" value="Glyco_hydro_4_C"/>
</dbReference>
<dbReference type="EMBL" id="AZEU01000165">
    <property type="protein sequence ID" value="KRL44180.1"/>
    <property type="molecule type" value="Genomic_DNA"/>
</dbReference>
<evidence type="ECO:0000259" key="12">
    <source>
        <dbReference type="Pfam" id="PF11975"/>
    </source>
</evidence>
<keyword evidence="9" id="KW-0408">Iron</keyword>
<evidence type="ECO:0000256" key="7">
    <source>
        <dbReference type="PIRSR" id="PIRSR601088-1"/>
    </source>
</evidence>
<keyword evidence="9" id="KW-0533">Nickel</keyword>
<keyword evidence="4 11" id="KW-0520">NAD</keyword>
<reference evidence="13 14" key="1">
    <citation type="journal article" date="2015" name="Genome Announc.">
        <title>Expanding the biotechnology potential of lactobacilli through comparative genomics of 213 strains and associated genera.</title>
        <authorList>
            <person name="Sun Z."/>
            <person name="Harris H.M."/>
            <person name="McCann A."/>
            <person name="Guo C."/>
            <person name="Argimon S."/>
            <person name="Zhang W."/>
            <person name="Yang X."/>
            <person name="Jeffery I.B."/>
            <person name="Cooney J.C."/>
            <person name="Kagawa T.F."/>
            <person name="Liu W."/>
            <person name="Song Y."/>
            <person name="Salvetti E."/>
            <person name="Wrobel A."/>
            <person name="Rasinkangas P."/>
            <person name="Parkhill J."/>
            <person name="Rea M.C."/>
            <person name="O'Sullivan O."/>
            <person name="Ritari J."/>
            <person name="Douillard F.P."/>
            <person name="Paul Ross R."/>
            <person name="Yang R."/>
            <person name="Briner A.E."/>
            <person name="Felis G.E."/>
            <person name="de Vos W.M."/>
            <person name="Barrangou R."/>
            <person name="Klaenhammer T.R."/>
            <person name="Caufield P.W."/>
            <person name="Cui Y."/>
            <person name="Zhang H."/>
            <person name="O'Toole P.W."/>
        </authorList>
    </citation>
    <scope>NUCLEOTIDE SEQUENCE [LARGE SCALE GENOMIC DNA]</scope>
    <source>
        <strain evidence="13 14">DSM 13343</strain>
    </source>
</reference>
<feature type="binding site" evidence="9">
    <location>
        <position position="182"/>
    </location>
    <ligand>
        <name>Mn(2+)</name>
        <dbReference type="ChEBI" id="CHEBI:29035"/>
    </ligand>
</feature>
<keyword evidence="14" id="KW-1185">Reference proteome</keyword>
<comment type="cofactor">
    <cofactor evidence="11">
        <name>NAD(+)</name>
        <dbReference type="ChEBI" id="CHEBI:57540"/>
    </cofactor>
    <text evidence="11">Binds 1 NAD(+) per subunit.</text>
</comment>
<proteinExistence type="inferred from homology"/>
<dbReference type="GO" id="GO:0005975">
    <property type="term" value="P:carbohydrate metabolic process"/>
    <property type="evidence" value="ECO:0007669"/>
    <property type="project" value="InterPro"/>
</dbReference>
<evidence type="ECO:0000256" key="9">
    <source>
        <dbReference type="PIRSR" id="PIRSR601088-3"/>
    </source>
</evidence>
<feature type="active site" description="Proton acceptor" evidence="7">
    <location>
        <position position="275"/>
    </location>
</feature>
<feature type="active site" description="Proton donor" evidence="7">
    <location>
        <position position="183"/>
    </location>
</feature>
<dbReference type="AlphaFoldDB" id="A0A0R1QNC7"/>
<evidence type="ECO:0000313" key="13">
    <source>
        <dbReference type="EMBL" id="KRL44180.1"/>
    </source>
</evidence>
<keyword evidence="3 11" id="KW-0378">Hydrolase</keyword>
<gene>
    <name evidence="13" type="ORF">FD01_GL001259</name>
</gene>
<dbReference type="PANTHER" id="PTHR32092:SF14">
    <property type="entry name" value="MALTOSE-6'-PHOSPHATE GLUCOSIDASE"/>
    <property type="match status" value="1"/>
</dbReference>
<dbReference type="PANTHER" id="PTHR32092">
    <property type="entry name" value="6-PHOSPHO-BETA-GLUCOSIDASE-RELATED"/>
    <property type="match status" value="1"/>
</dbReference>
<dbReference type="GO" id="GO:0046872">
    <property type="term" value="F:metal ion binding"/>
    <property type="evidence" value="ECO:0007669"/>
    <property type="project" value="UniProtKB-KW"/>
</dbReference>
<dbReference type="GO" id="GO:0016616">
    <property type="term" value="F:oxidoreductase activity, acting on the CH-OH group of donors, NAD or NADP as acceptor"/>
    <property type="evidence" value="ECO:0007669"/>
    <property type="project" value="InterPro"/>
</dbReference>
<evidence type="ECO:0000256" key="8">
    <source>
        <dbReference type="PIRSR" id="PIRSR601088-2"/>
    </source>
</evidence>
<dbReference type="PRINTS" id="PR00732">
    <property type="entry name" value="GLHYDRLASE4"/>
</dbReference>
<evidence type="ECO:0000256" key="1">
    <source>
        <dbReference type="ARBA" id="ARBA00010141"/>
    </source>
</evidence>
<feature type="binding site" evidence="8">
    <location>
        <position position="295"/>
    </location>
    <ligand>
        <name>substrate</name>
    </ligand>
</feature>
<dbReference type="Pfam" id="PF02056">
    <property type="entry name" value="Glyco_hydro_4"/>
    <property type="match status" value="1"/>
</dbReference>
<evidence type="ECO:0000313" key="14">
    <source>
        <dbReference type="Proteomes" id="UP000051790"/>
    </source>
</evidence>
<keyword evidence="5 9" id="KW-0464">Manganese</keyword>
<evidence type="ECO:0000256" key="11">
    <source>
        <dbReference type="RuleBase" id="RU361152"/>
    </source>
</evidence>
<evidence type="ECO:0000256" key="10">
    <source>
        <dbReference type="PIRSR" id="PIRSR601088-4"/>
    </source>
</evidence>
<dbReference type="SUPFAM" id="SSF56327">
    <property type="entry name" value="LDH C-terminal domain-like"/>
    <property type="match status" value="1"/>
</dbReference>
<dbReference type="SUPFAM" id="SSF51735">
    <property type="entry name" value="NAD(P)-binding Rossmann-fold domains"/>
    <property type="match status" value="1"/>
</dbReference>
<feature type="binding site" evidence="9">
    <location>
        <position position="212"/>
    </location>
    <ligand>
        <name>Mn(2+)</name>
        <dbReference type="ChEBI" id="CHEBI:29035"/>
    </ligand>
</feature>
<name>A0A0R1QNC7_9LACO</name>
<dbReference type="Pfam" id="PF11975">
    <property type="entry name" value="Glyco_hydro_4C"/>
    <property type="match status" value="1"/>
</dbReference>
<protein>
    <submittedName>
        <fullName evidence="13">6-phospho-beta-glucosidase</fullName>
    </submittedName>
</protein>
<evidence type="ECO:0000256" key="2">
    <source>
        <dbReference type="ARBA" id="ARBA00022723"/>
    </source>
</evidence>
<feature type="site" description="Increases basicity of active site Tyr" evidence="10">
    <location>
        <position position="122"/>
    </location>
</feature>
<dbReference type="PATRIC" id="fig|1423769.4.peg.1358"/>
<dbReference type="InterPro" id="IPR015955">
    <property type="entry name" value="Lactate_DH/Glyco_Ohase_4_C"/>
</dbReference>
<keyword evidence="2 9" id="KW-0479">Metal-binding</keyword>
<dbReference type="InterPro" id="IPR036291">
    <property type="entry name" value="NAD(P)-bd_dom_sf"/>
</dbReference>
<evidence type="ECO:0000256" key="5">
    <source>
        <dbReference type="ARBA" id="ARBA00023211"/>
    </source>
</evidence>
<keyword evidence="9" id="KW-0170">Cobalt</keyword>
<dbReference type="Gene3D" id="3.40.50.720">
    <property type="entry name" value="NAD(P)-binding Rossmann-like Domain"/>
    <property type="match status" value="1"/>
</dbReference>
<organism evidence="13 14">
    <name type="scientific">Lacticaseibacillus manihotivorans DSM 13343 = JCM 12514</name>
    <dbReference type="NCBI Taxonomy" id="1423769"/>
    <lineage>
        <taxon>Bacteria</taxon>
        <taxon>Bacillati</taxon>
        <taxon>Bacillota</taxon>
        <taxon>Bacilli</taxon>
        <taxon>Lactobacillales</taxon>
        <taxon>Lactobacillaceae</taxon>
        <taxon>Lacticaseibacillus</taxon>
    </lineage>
</organism>
<feature type="domain" description="Glycosyl hydrolase family 4 C-terminal" evidence="12">
    <location>
        <begin position="207"/>
        <end position="428"/>
    </location>
</feature>
<dbReference type="InterPro" id="IPR001088">
    <property type="entry name" value="Glyco_hydro_4"/>
</dbReference>
<feature type="binding site" evidence="8">
    <location>
        <position position="106"/>
    </location>
    <ligand>
        <name>substrate</name>
    </ligand>
</feature>
<evidence type="ECO:0000256" key="6">
    <source>
        <dbReference type="ARBA" id="ARBA00023295"/>
    </source>
</evidence>
<comment type="caution">
    <text evidence="13">The sequence shown here is derived from an EMBL/GenBank/DDBJ whole genome shotgun (WGS) entry which is preliminary data.</text>
</comment>
<dbReference type="Gene3D" id="3.90.110.10">
    <property type="entry name" value="Lactate dehydrogenase/glycoside hydrolase, family 4, C-terminal"/>
    <property type="match status" value="1"/>
</dbReference>
<evidence type="ECO:0000256" key="3">
    <source>
        <dbReference type="ARBA" id="ARBA00022801"/>
    </source>
</evidence>
<evidence type="ECO:0000256" key="4">
    <source>
        <dbReference type="ARBA" id="ARBA00023027"/>
    </source>
</evidence>
<dbReference type="GO" id="GO:0004553">
    <property type="term" value="F:hydrolase activity, hydrolyzing O-glycosyl compounds"/>
    <property type="evidence" value="ECO:0007669"/>
    <property type="project" value="InterPro"/>
</dbReference>
<dbReference type="Proteomes" id="UP000051790">
    <property type="component" value="Unassembled WGS sequence"/>
</dbReference>
<keyword evidence="6 11" id="KW-0326">Glycosidase</keyword>
<accession>A0A0R1QNC7</accession>
<feature type="binding site" evidence="8">
    <location>
        <position position="160"/>
    </location>
    <ligand>
        <name>substrate</name>
    </ligand>
</feature>